<name>A0A151P958_ALLMI</name>
<comment type="caution">
    <text evidence="1">The sequence shown here is derived from an EMBL/GenBank/DDBJ whole genome shotgun (WGS) entry which is preliminary data.</text>
</comment>
<evidence type="ECO:0000313" key="2">
    <source>
        <dbReference type="Proteomes" id="UP000050525"/>
    </source>
</evidence>
<sequence>MQLAHWLGSIAIHCPVDEVRFTFIATKREVFGNCGLVLVPASKNFFPRDALTTLSGKSEKLSKHSKTIYEFILKLITLLFLGMCLNRKKEEIAEKSAIQFQYRRTAGCFHNGPVLENSN</sequence>
<accession>A0A151P958</accession>
<gene>
    <name evidence="1" type="ORF">Y1Q_0015106</name>
</gene>
<keyword evidence="2" id="KW-1185">Reference proteome</keyword>
<organism evidence="1 2">
    <name type="scientific">Alligator mississippiensis</name>
    <name type="common">American alligator</name>
    <dbReference type="NCBI Taxonomy" id="8496"/>
    <lineage>
        <taxon>Eukaryota</taxon>
        <taxon>Metazoa</taxon>
        <taxon>Chordata</taxon>
        <taxon>Craniata</taxon>
        <taxon>Vertebrata</taxon>
        <taxon>Euteleostomi</taxon>
        <taxon>Archelosauria</taxon>
        <taxon>Archosauria</taxon>
        <taxon>Crocodylia</taxon>
        <taxon>Alligatoridae</taxon>
        <taxon>Alligatorinae</taxon>
        <taxon>Alligator</taxon>
    </lineage>
</organism>
<dbReference type="AlphaFoldDB" id="A0A151P958"/>
<dbReference type="Proteomes" id="UP000050525">
    <property type="component" value="Unassembled WGS sequence"/>
</dbReference>
<reference evidence="1 2" key="1">
    <citation type="journal article" date="2012" name="Genome Biol.">
        <title>Sequencing three crocodilian genomes to illuminate the evolution of archosaurs and amniotes.</title>
        <authorList>
            <person name="St John J.A."/>
            <person name="Braun E.L."/>
            <person name="Isberg S.R."/>
            <person name="Miles L.G."/>
            <person name="Chong A.Y."/>
            <person name="Gongora J."/>
            <person name="Dalzell P."/>
            <person name="Moran C."/>
            <person name="Bed'hom B."/>
            <person name="Abzhanov A."/>
            <person name="Burgess S.C."/>
            <person name="Cooksey A.M."/>
            <person name="Castoe T.A."/>
            <person name="Crawford N.G."/>
            <person name="Densmore L.D."/>
            <person name="Drew J.C."/>
            <person name="Edwards S.V."/>
            <person name="Faircloth B.C."/>
            <person name="Fujita M.K."/>
            <person name="Greenwold M.J."/>
            <person name="Hoffmann F.G."/>
            <person name="Howard J.M."/>
            <person name="Iguchi T."/>
            <person name="Janes D.E."/>
            <person name="Khan S.Y."/>
            <person name="Kohno S."/>
            <person name="de Koning A.J."/>
            <person name="Lance S.L."/>
            <person name="McCarthy F.M."/>
            <person name="McCormack J.E."/>
            <person name="Merchant M.E."/>
            <person name="Peterson D.G."/>
            <person name="Pollock D.D."/>
            <person name="Pourmand N."/>
            <person name="Raney B.J."/>
            <person name="Roessler K.A."/>
            <person name="Sanford J.R."/>
            <person name="Sawyer R.H."/>
            <person name="Schmidt C.J."/>
            <person name="Triplett E.W."/>
            <person name="Tuberville T.D."/>
            <person name="Venegas-Anaya M."/>
            <person name="Howard J.T."/>
            <person name="Jarvis E.D."/>
            <person name="Guillette L.J.Jr."/>
            <person name="Glenn T.C."/>
            <person name="Green R.E."/>
            <person name="Ray D.A."/>
        </authorList>
    </citation>
    <scope>NUCLEOTIDE SEQUENCE [LARGE SCALE GENOMIC DNA]</scope>
    <source>
        <strain evidence="1">KSC_2009_1</strain>
    </source>
</reference>
<dbReference type="EMBL" id="AKHW03000563">
    <property type="protein sequence ID" value="KYO45439.1"/>
    <property type="molecule type" value="Genomic_DNA"/>
</dbReference>
<evidence type="ECO:0000313" key="1">
    <source>
        <dbReference type="EMBL" id="KYO45439.1"/>
    </source>
</evidence>
<protein>
    <submittedName>
        <fullName evidence="1">Uncharacterized protein</fullName>
    </submittedName>
</protein>
<proteinExistence type="predicted"/>